<proteinExistence type="predicted"/>
<keyword evidence="3" id="KW-1185">Reference proteome</keyword>
<evidence type="ECO:0000256" key="1">
    <source>
        <dbReference type="SAM" id="SignalP"/>
    </source>
</evidence>
<dbReference type="Proteomes" id="UP001374893">
    <property type="component" value="Chromosome"/>
</dbReference>
<feature type="chain" id="PRO_5047395492" evidence="1">
    <location>
        <begin position="29"/>
        <end position="419"/>
    </location>
</feature>
<sequence length="419" mass="45964">MNRFQSMLGKNINPAVPALLAVLMCLLAASCKREVTTVPANPLTTEAYVWQAPGRPEVQEAVGRAEGAIGRLQFRAAELRWRENRFEVEEVIRQRLPVPGCGLVVRVGQSAAALDWSAAQCEDLEEVVASLAALGPSEIQLDYDCPQRRLGVYRRLLARVRKAAEGVPVVPTALPSWLAEKEFAELARESPGYVVQVHSLTLPRTPDDPVVLLDPDLARGAVAKAAAIGVPFRVAMPTYGCEVWFDRNGKVIDVISEDLPPEGVTPAKRSYAYVDPAIGAKLVAEWMQSPPVNLTGIIWYRLPISTDRRNWPWQTLEKVSRGEVPTADVRVERKVNGRAGDVTILNQGSAPVRLPERVIARGAIVAADAVGGYRLEKGGRETVFRFGGAEWSWIEPGERVIVGWITSRDKDASITLEIE</sequence>
<organism evidence="2 3">
    <name type="scientific">Haloferula helveola</name>
    <dbReference type="NCBI Taxonomy" id="490095"/>
    <lineage>
        <taxon>Bacteria</taxon>
        <taxon>Pseudomonadati</taxon>
        <taxon>Verrucomicrobiota</taxon>
        <taxon>Verrucomicrobiia</taxon>
        <taxon>Verrucomicrobiales</taxon>
        <taxon>Verrucomicrobiaceae</taxon>
        <taxon>Haloferula</taxon>
    </lineage>
</organism>
<dbReference type="RefSeq" id="WP_338685957.1">
    <property type="nucleotide sequence ID" value="NZ_AP024702.1"/>
</dbReference>
<feature type="signal peptide" evidence="1">
    <location>
        <begin position="1"/>
        <end position="28"/>
    </location>
</feature>
<dbReference type="Pfam" id="PF11340">
    <property type="entry name" value="DUF3142"/>
    <property type="match status" value="1"/>
</dbReference>
<name>A0ABN6H6Y1_9BACT</name>
<protein>
    <submittedName>
        <fullName evidence="2">DUF3142 domain-containing protein</fullName>
    </submittedName>
</protein>
<keyword evidence="1" id="KW-0732">Signal</keyword>
<gene>
    <name evidence="2" type="ORF">HAHE_32940</name>
</gene>
<dbReference type="PROSITE" id="PS51257">
    <property type="entry name" value="PROKAR_LIPOPROTEIN"/>
    <property type="match status" value="1"/>
</dbReference>
<dbReference type="EMBL" id="AP024702">
    <property type="protein sequence ID" value="BCX49386.1"/>
    <property type="molecule type" value="Genomic_DNA"/>
</dbReference>
<reference evidence="2 3" key="1">
    <citation type="submission" date="2021-06" db="EMBL/GenBank/DDBJ databases">
        <title>Complete genome of Haloferula helveola possessing various polysaccharide degrading enzymes.</title>
        <authorList>
            <person name="Takami H."/>
            <person name="Huang C."/>
            <person name="Hamasaki K."/>
        </authorList>
    </citation>
    <scope>NUCLEOTIDE SEQUENCE [LARGE SCALE GENOMIC DNA]</scope>
    <source>
        <strain evidence="2 3">CN-1</strain>
    </source>
</reference>
<dbReference type="InterPro" id="IPR021488">
    <property type="entry name" value="DUF3142"/>
</dbReference>
<accession>A0ABN6H6Y1</accession>
<evidence type="ECO:0000313" key="2">
    <source>
        <dbReference type="EMBL" id="BCX49386.1"/>
    </source>
</evidence>
<evidence type="ECO:0000313" key="3">
    <source>
        <dbReference type="Proteomes" id="UP001374893"/>
    </source>
</evidence>